<dbReference type="EMBL" id="JBEVCJ010000031">
    <property type="protein sequence ID" value="MET1256982.1"/>
    <property type="molecule type" value="Genomic_DNA"/>
</dbReference>
<gene>
    <name evidence="1" type="ORF">ABVT43_17700</name>
</gene>
<protein>
    <submittedName>
        <fullName evidence="1">Uncharacterized protein</fullName>
    </submittedName>
</protein>
<name>A0ABV2BYH6_9GAMM</name>
<evidence type="ECO:0000313" key="1">
    <source>
        <dbReference type="EMBL" id="MET1256982.1"/>
    </source>
</evidence>
<accession>A0ABV2BYH6</accession>
<keyword evidence="2" id="KW-1185">Reference proteome</keyword>
<reference evidence="1 2" key="1">
    <citation type="submission" date="2024-06" db="EMBL/GenBank/DDBJ databases">
        <authorList>
            <person name="Li F."/>
        </authorList>
    </citation>
    <scope>NUCLEOTIDE SEQUENCE [LARGE SCALE GENOMIC DNA]</scope>
    <source>
        <strain evidence="1 2">GXAS 311</strain>
    </source>
</reference>
<evidence type="ECO:0000313" key="2">
    <source>
        <dbReference type="Proteomes" id="UP001548189"/>
    </source>
</evidence>
<dbReference type="Proteomes" id="UP001548189">
    <property type="component" value="Unassembled WGS sequence"/>
</dbReference>
<organism evidence="1 2">
    <name type="scientific">Aliikangiella maris</name>
    <dbReference type="NCBI Taxonomy" id="3162458"/>
    <lineage>
        <taxon>Bacteria</taxon>
        <taxon>Pseudomonadati</taxon>
        <taxon>Pseudomonadota</taxon>
        <taxon>Gammaproteobacteria</taxon>
        <taxon>Oceanospirillales</taxon>
        <taxon>Pleioneaceae</taxon>
        <taxon>Aliikangiella</taxon>
    </lineage>
</organism>
<proteinExistence type="predicted"/>
<comment type="caution">
    <text evidence="1">The sequence shown here is derived from an EMBL/GenBank/DDBJ whole genome shotgun (WGS) entry which is preliminary data.</text>
</comment>
<sequence>MLDFRQIKKHDVLRFFLKASVIVIFFLTKTATANHIFIAQTDDIGERGQKLTQQLKLESQKLTDLPIDVISAKSASFLKENGVIITIGRKAFLESIRGNGTTPIISVFVSPDEFEKIKPTKTERQVTAIFSEPDPLKQLALIKIILGENTKPVLVRSKDSSVTKRYKESAILLNVNLDIVETKDIDSYVDFINRTKESSTLILEKDRELFDKVSLDKILLGSYEINKQGVIGYSKGLVSKGGMATTYSTIENIAFSIISIFNKLESEKKLKEPAYTQKFKVAINKYILRSLDLKGRSEQEVQSNIELIIGGVR</sequence>